<gene>
    <name evidence="3" type="ORF">EV684_102217</name>
</gene>
<dbReference type="SUPFAM" id="SSF54593">
    <property type="entry name" value="Glyoxalase/Bleomycin resistance protein/Dihydroxybiphenyl dioxygenase"/>
    <property type="match status" value="1"/>
</dbReference>
<evidence type="ECO:0000313" key="3">
    <source>
        <dbReference type="EMBL" id="TCP04464.1"/>
    </source>
</evidence>
<dbReference type="InterPro" id="IPR004360">
    <property type="entry name" value="Glyas_Fos-R_dOase_dom"/>
</dbReference>
<sequence>MPLAHVALWTRDLDASAAFWQRLFGASIAPPYRSERRPGFVSVFATLPGDALRLELMSAPWLADAPAGDAVGWDHVAISLGDAAAVDALATLCASEGCLLSAPRRTGDGFYEAVIETPDGTRVEVTA</sequence>
<keyword evidence="3" id="KW-0456">Lyase</keyword>
<organism evidence="3 4">
    <name type="scientific">Rubrivivax gelatinosus</name>
    <name type="common">Rhodocyclus gelatinosus</name>
    <name type="synonym">Rhodopseudomonas gelatinosa</name>
    <dbReference type="NCBI Taxonomy" id="28068"/>
    <lineage>
        <taxon>Bacteria</taxon>
        <taxon>Pseudomonadati</taxon>
        <taxon>Pseudomonadota</taxon>
        <taxon>Betaproteobacteria</taxon>
        <taxon>Burkholderiales</taxon>
        <taxon>Sphaerotilaceae</taxon>
        <taxon>Rubrivivax</taxon>
    </lineage>
</organism>
<dbReference type="PANTHER" id="PTHR36113:SF6">
    <property type="entry name" value="FOSFOMYCIN RESISTANCE PROTEIN FOSX"/>
    <property type="match status" value="1"/>
</dbReference>
<dbReference type="AlphaFoldDB" id="A0A4R2MIF6"/>
<dbReference type="OrthoDB" id="9800438at2"/>
<keyword evidence="1" id="KW-0479">Metal-binding</keyword>
<accession>A0A4R2MIF6</accession>
<protein>
    <submittedName>
        <fullName evidence="3">Lactoylglutathione lyase</fullName>
    </submittedName>
</protein>
<dbReference type="GeneID" id="99684997"/>
<dbReference type="Proteomes" id="UP000295106">
    <property type="component" value="Unassembled WGS sequence"/>
</dbReference>
<dbReference type="InterPro" id="IPR037523">
    <property type="entry name" value="VOC_core"/>
</dbReference>
<comment type="caution">
    <text evidence="3">The sequence shown here is derived from an EMBL/GenBank/DDBJ whole genome shotgun (WGS) entry which is preliminary data.</text>
</comment>
<feature type="domain" description="VOC" evidence="2">
    <location>
        <begin position="2"/>
        <end position="127"/>
    </location>
</feature>
<name>A0A4R2MIF6_RUBGE</name>
<reference evidence="3 4" key="1">
    <citation type="submission" date="2019-03" db="EMBL/GenBank/DDBJ databases">
        <title>Genomic Encyclopedia of Type Strains, Phase IV (KMG-IV): sequencing the most valuable type-strain genomes for metagenomic binning, comparative biology and taxonomic classification.</title>
        <authorList>
            <person name="Goeker M."/>
        </authorList>
    </citation>
    <scope>NUCLEOTIDE SEQUENCE [LARGE SCALE GENOMIC DNA]</scope>
    <source>
        <strain evidence="3 4">DSM 1709</strain>
    </source>
</reference>
<dbReference type="GO" id="GO:0016829">
    <property type="term" value="F:lyase activity"/>
    <property type="evidence" value="ECO:0007669"/>
    <property type="project" value="UniProtKB-KW"/>
</dbReference>
<dbReference type="PANTHER" id="PTHR36113">
    <property type="entry name" value="LYASE, PUTATIVE-RELATED-RELATED"/>
    <property type="match status" value="1"/>
</dbReference>
<evidence type="ECO:0000259" key="2">
    <source>
        <dbReference type="PROSITE" id="PS51819"/>
    </source>
</evidence>
<dbReference type="Gene3D" id="3.10.180.10">
    <property type="entry name" value="2,3-Dihydroxybiphenyl 1,2-Dioxygenase, domain 1"/>
    <property type="match status" value="1"/>
</dbReference>
<dbReference type="RefSeq" id="WP_132644967.1">
    <property type="nucleotide sequence ID" value="NZ_CP181386.1"/>
</dbReference>
<dbReference type="EMBL" id="SLXD01000002">
    <property type="protein sequence ID" value="TCP04464.1"/>
    <property type="molecule type" value="Genomic_DNA"/>
</dbReference>
<dbReference type="GO" id="GO:0046872">
    <property type="term" value="F:metal ion binding"/>
    <property type="evidence" value="ECO:0007669"/>
    <property type="project" value="UniProtKB-KW"/>
</dbReference>
<evidence type="ECO:0000313" key="4">
    <source>
        <dbReference type="Proteomes" id="UP000295106"/>
    </source>
</evidence>
<dbReference type="InterPro" id="IPR029068">
    <property type="entry name" value="Glyas_Bleomycin-R_OHBP_Dase"/>
</dbReference>
<proteinExistence type="predicted"/>
<evidence type="ECO:0000256" key="1">
    <source>
        <dbReference type="ARBA" id="ARBA00022723"/>
    </source>
</evidence>
<dbReference type="InterPro" id="IPR051332">
    <property type="entry name" value="Fosfomycin_Res_Enzymes"/>
</dbReference>
<dbReference type="Pfam" id="PF00903">
    <property type="entry name" value="Glyoxalase"/>
    <property type="match status" value="1"/>
</dbReference>
<dbReference type="PROSITE" id="PS51819">
    <property type="entry name" value="VOC"/>
    <property type="match status" value="1"/>
</dbReference>